<dbReference type="Proteomes" id="UP001066276">
    <property type="component" value="Chromosome 1_2"/>
</dbReference>
<proteinExistence type="predicted"/>
<name>A0AAV7VVQ6_PLEWA</name>
<protein>
    <submittedName>
        <fullName evidence="1">Uncharacterized protein</fullName>
    </submittedName>
</protein>
<sequence>MRAGRTRAEERAILQGGRSELAGTCSQRCTGRCMYLVAGTVGALAPRSVCSAKGKQVGTWWRQLTGRFLVECLGCRVWVQSRAALLCHWGPPV</sequence>
<gene>
    <name evidence="1" type="ORF">NDU88_000783</name>
</gene>
<accession>A0AAV7VVQ6</accession>
<evidence type="ECO:0000313" key="2">
    <source>
        <dbReference type="Proteomes" id="UP001066276"/>
    </source>
</evidence>
<comment type="caution">
    <text evidence="1">The sequence shown here is derived from an EMBL/GenBank/DDBJ whole genome shotgun (WGS) entry which is preliminary data.</text>
</comment>
<dbReference type="AlphaFoldDB" id="A0AAV7VVQ6"/>
<dbReference type="EMBL" id="JANPWB010000002">
    <property type="protein sequence ID" value="KAJ1205348.1"/>
    <property type="molecule type" value="Genomic_DNA"/>
</dbReference>
<organism evidence="1 2">
    <name type="scientific">Pleurodeles waltl</name>
    <name type="common">Iberian ribbed newt</name>
    <dbReference type="NCBI Taxonomy" id="8319"/>
    <lineage>
        <taxon>Eukaryota</taxon>
        <taxon>Metazoa</taxon>
        <taxon>Chordata</taxon>
        <taxon>Craniata</taxon>
        <taxon>Vertebrata</taxon>
        <taxon>Euteleostomi</taxon>
        <taxon>Amphibia</taxon>
        <taxon>Batrachia</taxon>
        <taxon>Caudata</taxon>
        <taxon>Salamandroidea</taxon>
        <taxon>Salamandridae</taxon>
        <taxon>Pleurodelinae</taxon>
        <taxon>Pleurodeles</taxon>
    </lineage>
</organism>
<keyword evidence="2" id="KW-1185">Reference proteome</keyword>
<reference evidence="1" key="1">
    <citation type="journal article" date="2022" name="bioRxiv">
        <title>Sequencing and chromosome-scale assembly of the giantPleurodeles waltlgenome.</title>
        <authorList>
            <person name="Brown T."/>
            <person name="Elewa A."/>
            <person name="Iarovenko S."/>
            <person name="Subramanian E."/>
            <person name="Araus A.J."/>
            <person name="Petzold A."/>
            <person name="Susuki M."/>
            <person name="Suzuki K.-i.T."/>
            <person name="Hayashi T."/>
            <person name="Toyoda A."/>
            <person name="Oliveira C."/>
            <person name="Osipova E."/>
            <person name="Leigh N.D."/>
            <person name="Simon A."/>
            <person name="Yun M.H."/>
        </authorList>
    </citation>
    <scope>NUCLEOTIDE SEQUENCE</scope>
    <source>
        <strain evidence="1">20211129_DDA</strain>
        <tissue evidence="1">Liver</tissue>
    </source>
</reference>
<evidence type="ECO:0000313" key="1">
    <source>
        <dbReference type="EMBL" id="KAJ1205348.1"/>
    </source>
</evidence>